<evidence type="ECO:0000256" key="4">
    <source>
        <dbReference type="SAM" id="MobiDB-lite"/>
    </source>
</evidence>
<evidence type="ECO:0000313" key="6">
    <source>
        <dbReference type="Proteomes" id="UP000192927"/>
    </source>
</evidence>
<evidence type="ECO:0000313" key="5">
    <source>
        <dbReference type="EMBL" id="SLM38507.1"/>
    </source>
</evidence>
<dbReference type="InterPro" id="IPR002110">
    <property type="entry name" value="Ankyrin_rpt"/>
</dbReference>
<dbReference type="Pfam" id="PF00023">
    <property type="entry name" value="Ank"/>
    <property type="match status" value="1"/>
</dbReference>
<feature type="compositionally biased region" description="Low complexity" evidence="4">
    <location>
        <begin position="246"/>
        <end position="257"/>
    </location>
</feature>
<keyword evidence="6" id="KW-1185">Reference proteome</keyword>
<feature type="compositionally biased region" description="Basic residues" evidence="4">
    <location>
        <begin position="610"/>
        <end position="620"/>
    </location>
</feature>
<feature type="region of interest" description="Disordered" evidence="4">
    <location>
        <begin position="591"/>
        <end position="620"/>
    </location>
</feature>
<evidence type="ECO:0000256" key="1">
    <source>
        <dbReference type="ARBA" id="ARBA00022737"/>
    </source>
</evidence>
<dbReference type="Proteomes" id="UP000192927">
    <property type="component" value="Unassembled WGS sequence"/>
</dbReference>
<accession>A0A1W5D5V4</accession>
<dbReference type="SMART" id="SM00248">
    <property type="entry name" value="ANK"/>
    <property type="match status" value="1"/>
</dbReference>
<dbReference type="PANTHER" id="PTHR24171">
    <property type="entry name" value="ANKYRIN REPEAT DOMAIN-CONTAINING PROTEIN 39-RELATED"/>
    <property type="match status" value="1"/>
</dbReference>
<keyword evidence="1" id="KW-0677">Repeat</keyword>
<dbReference type="SUPFAM" id="SSF48403">
    <property type="entry name" value="Ankyrin repeat"/>
    <property type="match status" value="1"/>
</dbReference>
<sequence>MKSIEDAPTYILDIVEDARVLRTIVEQIGYDEDASQMQLASAVDVLALCKLKMQKIELLLEDLGLQTLSKKRRRWGSIKAVLHKEEIEALRKSLESAKSTLVMARAVFAEQATKRRDMALLTTGMDNFRVQQATHESVTTVTEHMERFQENLAYQQNSINTIIASQRDIEQHVTKIHLDVDQAVQRSCPTSDSLAQPMIRGLVKHSITGIVHEALQDPAMRKELSRIMSSMSTSSNDSRGRLRQPTSTTAATTSSLACYDRSQPASPRKHYTKKSTWGDYKMYSLIVGTVHYITRIVRRQSYDDVSESSTWHELETTFRFIPAPWLTRLSFEFVSTKTFDARSHNLRTFRTVPLNALIFEFCQKGNVAGIRSLFQRGLASPFDRDVVGWTPLHYAALHGGYDVYAMLIQAGAPVDARDYKHEMTPLIIFSSLDKTLSDITLSETERIRITRLFLEEALARLDGLVRFEKEDFLKEESRRRWGTENIEERKYLDPEFHWQLHGEEGPFWEQWKQINSWTPYLDDIKERMRDECYLPHLGIIPKRKVQGVCNGPPAQQLTRFQRNARRVRRRRQARFQELERLAAPEGEGAMGAAVAGAGGGNGPHAQNLTRSHKNLRRLEA</sequence>
<dbReference type="Gene3D" id="1.25.40.20">
    <property type="entry name" value="Ankyrin repeat-containing domain"/>
    <property type="match status" value="1"/>
</dbReference>
<organism evidence="5 6">
    <name type="scientific">Lasallia pustulata</name>
    <dbReference type="NCBI Taxonomy" id="136370"/>
    <lineage>
        <taxon>Eukaryota</taxon>
        <taxon>Fungi</taxon>
        <taxon>Dikarya</taxon>
        <taxon>Ascomycota</taxon>
        <taxon>Pezizomycotina</taxon>
        <taxon>Lecanoromycetes</taxon>
        <taxon>OSLEUM clade</taxon>
        <taxon>Umbilicariomycetidae</taxon>
        <taxon>Umbilicariales</taxon>
        <taxon>Umbilicariaceae</taxon>
        <taxon>Lasallia</taxon>
    </lineage>
</organism>
<proteinExistence type="predicted"/>
<dbReference type="AlphaFoldDB" id="A0A1W5D5V4"/>
<reference evidence="6" key="1">
    <citation type="submission" date="2017-03" db="EMBL/GenBank/DDBJ databases">
        <authorList>
            <person name="Sharma R."/>
            <person name="Thines M."/>
        </authorList>
    </citation>
    <scope>NUCLEOTIDE SEQUENCE [LARGE SCALE GENOMIC DNA]</scope>
</reference>
<keyword evidence="2 3" id="KW-0040">ANK repeat</keyword>
<dbReference type="PROSITE" id="PS50088">
    <property type="entry name" value="ANK_REPEAT"/>
    <property type="match status" value="1"/>
</dbReference>
<protein>
    <submittedName>
        <fullName evidence="5">Ankyrin repeat-containing domain</fullName>
    </submittedName>
</protein>
<feature type="repeat" description="ANK" evidence="3">
    <location>
        <begin position="387"/>
        <end position="419"/>
    </location>
</feature>
<dbReference type="PROSITE" id="PS50297">
    <property type="entry name" value="ANK_REP_REGION"/>
    <property type="match status" value="1"/>
</dbReference>
<evidence type="ECO:0000256" key="2">
    <source>
        <dbReference type="ARBA" id="ARBA00023043"/>
    </source>
</evidence>
<name>A0A1W5D5V4_9LECA</name>
<feature type="region of interest" description="Disordered" evidence="4">
    <location>
        <begin position="228"/>
        <end position="272"/>
    </location>
</feature>
<dbReference type="InterPro" id="IPR036770">
    <property type="entry name" value="Ankyrin_rpt-contain_sf"/>
</dbReference>
<feature type="compositionally biased region" description="Low complexity" evidence="4">
    <location>
        <begin position="228"/>
        <end position="237"/>
    </location>
</feature>
<dbReference type="EMBL" id="FWEW01002512">
    <property type="protein sequence ID" value="SLM38507.1"/>
    <property type="molecule type" value="Genomic_DNA"/>
</dbReference>
<evidence type="ECO:0000256" key="3">
    <source>
        <dbReference type="PROSITE-ProRule" id="PRU00023"/>
    </source>
</evidence>